<keyword evidence="2" id="KW-1185">Reference proteome</keyword>
<sequence>MITLYFLIFVERNDIFMKNFDIRIGTQTFDNDTEIILKRGVIHKNELVINKEESSKEFVSTFKELIKKKTIAISSEDAIYNDFETLTKFGFLTISKNQTLKPLLVVEDALFDDMKSYFQEEIEILSSSEFLLKKDIRLLTENKDILQLTKLVDEKKEFLKNYNYIYLITNIPNISLLRGFNKLMKETNCINTIAFFDNENVFVTCIEHGETGCYECLEQQILSHFDGVVTDYLVQSENNVSTAELMFVLSIIKKEIENTSIYGQSSLLGNLLHFNFNNYEYTFNTNRIQSCCSTCATFNNILFEEQNIRSVNILKELMSSD</sequence>
<accession>A0AB72Z830</accession>
<protein>
    <submittedName>
        <fullName evidence="1">Bacteriocin biosynthesis cyclodehydratase, SagC family</fullName>
    </submittedName>
</protein>
<dbReference type="EMBL" id="AGCN01000032">
    <property type="protein sequence ID" value="EHN61023.1"/>
    <property type="molecule type" value="Genomic_DNA"/>
</dbReference>
<dbReference type="NCBIfam" id="TIGR03603">
    <property type="entry name" value="cyclo_dehy_ocin"/>
    <property type="match status" value="1"/>
</dbReference>
<proteinExistence type="predicted"/>
<dbReference type="Proteomes" id="UP000003597">
    <property type="component" value="Unassembled WGS sequence"/>
</dbReference>
<comment type="caution">
    <text evidence="1">The sequence shown here is derived from an EMBL/GenBank/DDBJ whole genome shotgun (WGS) entry which is preliminary data.</text>
</comment>
<organism evidence="1 2">
    <name type="scientific">Listeria innocua ATCC 33091</name>
    <dbReference type="NCBI Taxonomy" id="1002366"/>
    <lineage>
        <taxon>Bacteria</taxon>
        <taxon>Bacillati</taxon>
        <taxon>Bacillota</taxon>
        <taxon>Bacilli</taxon>
        <taxon>Bacillales</taxon>
        <taxon>Listeriaceae</taxon>
        <taxon>Listeria</taxon>
    </lineage>
</organism>
<reference evidence="1 2" key="1">
    <citation type="submission" date="2011-08" db="EMBL/GenBank/DDBJ databases">
        <authorList>
            <person name="Weinstock G."/>
            <person name="Sodergren E."/>
            <person name="Clifton S."/>
            <person name="Fulton L."/>
            <person name="Fulton B."/>
            <person name="Courtney L."/>
            <person name="Fronick C."/>
            <person name="Harrison M."/>
            <person name="Strong C."/>
            <person name="Farmer C."/>
            <person name="Delahaunty K."/>
            <person name="Markovic C."/>
            <person name="Hall O."/>
            <person name="Minx P."/>
            <person name="Tomlinson C."/>
            <person name="Mitreva M."/>
            <person name="Hou S."/>
            <person name="Chen J."/>
            <person name="Wollam A."/>
            <person name="Pepin K.H."/>
            <person name="Johnson M."/>
            <person name="Bhonagiri V."/>
            <person name="Zhang X."/>
            <person name="Suruliraj S."/>
            <person name="Warren W."/>
            <person name="Chinwalla A."/>
            <person name="Mardis E.R."/>
            <person name="Wilson R.K."/>
        </authorList>
    </citation>
    <scope>NUCLEOTIDE SEQUENCE [LARGE SCALE GENOMIC DNA]</scope>
    <source>
        <strain evidence="1 2">ATCC 33091</strain>
    </source>
</reference>
<gene>
    <name evidence="1" type="ORF">HMPREF0557_01763</name>
</gene>
<evidence type="ECO:0000313" key="2">
    <source>
        <dbReference type="Proteomes" id="UP000003597"/>
    </source>
</evidence>
<name>A0AB72Z830_LISIO</name>
<dbReference type="InterPro" id="IPR019892">
    <property type="entry name" value="Cyclo_dehy_ocin"/>
</dbReference>
<evidence type="ECO:0000313" key="1">
    <source>
        <dbReference type="EMBL" id="EHN61023.1"/>
    </source>
</evidence>
<dbReference type="AlphaFoldDB" id="A0AB72Z830"/>